<organism evidence="3 5">
    <name type="scientific">Bacteroides faecis</name>
    <dbReference type="NCBI Taxonomy" id="674529"/>
    <lineage>
        <taxon>Bacteria</taxon>
        <taxon>Pseudomonadati</taxon>
        <taxon>Bacteroidota</taxon>
        <taxon>Bacteroidia</taxon>
        <taxon>Bacteroidales</taxon>
        <taxon>Bacteroidaceae</taxon>
        <taxon>Bacteroides</taxon>
    </lineage>
</organism>
<dbReference type="Proteomes" id="UP001060104">
    <property type="component" value="Chromosome"/>
</dbReference>
<dbReference type="PANTHER" id="PTHR13833:SF71">
    <property type="entry name" value="NHL DOMAIN-CONTAINING PROTEIN"/>
    <property type="match status" value="1"/>
</dbReference>
<accession>A0A3E5GKR3</accession>
<name>A0A174KSF0_9BACE</name>
<dbReference type="EMBL" id="CZAE01000007">
    <property type="protein sequence ID" value="CUP12475.1"/>
    <property type="molecule type" value="Genomic_DNA"/>
</dbReference>
<evidence type="ECO:0000259" key="2">
    <source>
        <dbReference type="Pfam" id="PF01833"/>
    </source>
</evidence>
<dbReference type="GeneID" id="69588283"/>
<dbReference type="CDD" id="cd00603">
    <property type="entry name" value="IPT_PCSR"/>
    <property type="match status" value="1"/>
</dbReference>
<dbReference type="EMBL" id="CP103141">
    <property type="protein sequence ID" value="UVQ76023.1"/>
    <property type="molecule type" value="Genomic_DNA"/>
</dbReference>
<dbReference type="InterPro" id="IPR014756">
    <property type="entry name" value="Ig_E-set"/>
</dbReference>
<evidence type="ECO:0000313" key="4">
    <source>
        <dbReference type="EMBL" id="UVQ76023.1"/>
    </source>
</evidence>
<accession>A0A174KSF0</accession>
<dbReference type="Pfam" id="PF01833">
    <property type="entry name" value="TIG"/>
    <property type="match status" value="1"/>
</dbReference>
<dbReference type="RefSeq" id="WP_055269357.1">
    <property type="nucleotide sequence ID" value="NZ_CABMFH010000003.1"/>
</dbReference>
<reference evidence="4" key="2">
    <citation type="submission" date="2022-08" db="EMBL/GenBank/DDBJ databases">
        <title>Genome Sequencing of Bacteroides fragilis Group Isolates with Nanopore Technology.</title>
        <authorList>
            <person name="Tisza M.J."/>
            <person name="Smith D."/>
            <person name="Dekker J.P."/>
        </authorList>
    </citation>
    <scope>NUCLEOTIDE SEQUENCE</scope>
    <source>
        <strain evidence="4">BFG-527</strain>
    </source>
</reference>
<keyword evidence="6" id="KW-1185">Reference proteome</keyword>
<evidence type="ECO:0000256" key="1">
    <source>
        <dbReference type="SAM" id="SignalP"/>
    </source>
</evidence>
<evidence type="ECO:0000313" key="6">
    <source>
        <dbReference type="Proteomes" id="UP001060104"/>
    </source>
</evidence>
<protein>
    <submittedName>
        <fullName evidence="3 4">IPT/TIG domain</fullName>
    </submittedName>
</protein>
<feature type="chain" id="PRO_5041122607" evidence="1">
    <location>
        <begin position="27"/>
        <end position="495"/>
    </location>
</feature>
<dbReference type="Gene3D" id="2.120.10.30">
    <property type="entry name" value="TolB, C-terminal domain"/>
    <property type="match status" value="1"/>
</dbReference>
<keyword evidence="1" id="KW-0732">Signal</keyword>
<gene>
    <name evidence="3" type="ORF">ERS852461_01914</name>
    <name evidence="4" type="ORF">NXY30_06485</name>
</gene>
<feature type="signal peptide" evidence="1">
    <location>
        <begin position="1"/>
        <end position="26"/>
    </location>
</feature>
<feature type="domain" description="IPT/TIG" evidence="2">
    <location>
        <begin position="47"/>
        <end position="128"/>
    </location>
</feature>
<evidence type="ECO:0000313" key="3">
    <source>
        <dbReference type="EMBL" id="CUP12475.1"/>
    </source>
</evidence>
<dbReference type="InterPro" id="IPR013783">
    <property type="entry name" value="Ig-like_fold"/>
</dbReference>
<dbReference type="InterPro" id="IPR011042">
    <property type="entry name" value="6-blade_b-propeller_TolB-like"/>
</dbReference>
<dbReference type="SUPFAM" id="SSF63825">
    <property type="entry name" value="YWTD domain"/>
    <property type="match status" value="1"/>
</dbReference>
<sequence length="495" mass="56529">MKCKTVKSEFGRIQCILLALFTLCFASCRDEEEKQIEPYDPSKPVEITDFTPDSGGGDTYIVVYGKNFGTDTSLLKLTVGGKPAKVISVLGDYMYAIVPQKAFKGNFVLTVGKGEDAQTVEAEKQFDYKRQLVVSNLCGETDDKGHYEIKNGPFDDCGGIDEPTWFSFDPENKHILYLAQDEGSKPIRVLDLKNQRIYSNTQFSIERPRTITWTLGKDGIRDTMIIASDRGGDRDVNNWYLVRDRSKPVHEAFNVTPQPLMEGKNCNGSAIHPVNGELYYNSFALGDVFRFDYRNAWDPDRKVFDYTKREKLFSIQDVNWEFNMVIHPTGRYAYIVVVNKHYIMRTDYDNVRKKFGVPYLFCGSVGNAAWEDGTGDKARLNTPYQGVFVKNKKYVENNNEDEYDFYFTDRMNHCIRILSPEGSVTTFAGRGSSALNSNPYGYVNGALREKARFDRPSALAYDEETETFYIGDWMNHRIRKIALEEGDETSEEVNN</sequence>
<reference evidence="3 5" key="1">
    <citation type="submission" date="2015-09" db="EMBL/GenBank/DDBJ databases">
        <authorList>
            <consortium name="Pathogen Informatics"/>
        </authorList>
    </citation>
    <scope>NUCLEOTIDE SEQUENCE [LARGE SCALE GENOMIC DNA]</scope>
    <source>
        <strain evidence="3 5">2789STDY5834846</strain>
    </source>
</reference>
<dbReference type="SUPFAM" id="SSF81296">
    <property type="entry name" value="E set domains"/>
    <property type="match status" value="1"/>
</dbReference>
<dbReference type="PANTHER" id="PTHR13833">
    <property type="match status" value="1"/>
</dbReference>
<dbReference type="InterPro" id="IPR002909">
    <property type="entry name" value="IPT_dom"/>
</dbReference>
<dbReference type="Proteomes" id="UP000095606">
    <property type="component" value="Unassembled WGS sequence"/>
</dbReference>
<dbReference type="AlphaFoldDB" id="A0A174KSF0"/>
<dbReference type="Gene3D" id="2.60.40.10">
    <property type="entry name" value="Immunoglobulins"/>
    <property type="match status" value="1"/>
</dbReference>
<proteinExistence type="predicted"/>
<evidence type="ECO:0000313" key="5">
    <source>
        <dbReference type="Proteomes" id="UP000095606"/>
    </source>
</evidence>